<evidence type="ECO:0000256" key="1">
    <source>
        <dbReference type="SAM" id="MobiDB-lite"/>
    </source>
</evidence>
<reference evidence="3 4" key="1">
    <citation type="submission" date="2020-06" db="EMBL/GenBank/DDBJ databases">
        <authorList>
            <person name="Li R."/>
            <person name="Bekaert M."/>
        </authorList>
    </citation>
    <scope>NUCLEOTIDE SEQUENCE [LARGE SCALE GENOMIC DNA]</scope>
    <source>
        <strain evidence="4">wild</strain>
    </source>
</reference>
<feature type="region of interest" description="Disordered" evidence="1">
    <location>
        <begin position="1"/>
        <end position="43"/>
    </location>
</feature>
<evidence type="ECO:0000313" key="3">
    <source>
        <dbReference type="EMBL" id="CAC5385655.1"/>
    </source>
</evidence>
<sequence length="224" mass="25046">MQPKTPENTNRLRHHSKPTPPEQDSSKKFAMSSPGSSPVHVDPNIIHHASVPEGLSSLQYQPATGTTSETLILWKPTGSKFLIHSSCSSINSSDISDFGELFSKSVSILHLNIQSIAPKIDLIQAEYSEFDILAFTETWLNINHEDESIKLLNYQDPFRRDRGPHKAGGGVIVYVRNNIQVNRRTDLEIDNLEAVRLELKFNGKKALLGTFYIPQTVIQKSGKN</sequence>
<keyword evidence="4" id="KW-1185">Reference proteome</keyword>
<protein>
    <recommendedName>
        <fullName evidence="2">Endonuclease/exonuclease/phosphatase domain-containing protein</fullName>
    </recommendedName>
</protein>
<dbReference type="OrthoDB" id="5987290at2759"/>
<accession>A0A6J8BNY4</accession>
<dbReference type="Gene3D" id="3.60.10.10">
    <property type="entry name" value="Endonuclease/exonuclease/phosphatase"/>
    <property type="match status" value="1"/>
</dbReference>
<evidence type="ECO:0000313" key="4">
    <source>
        <dbReference type="Proteomes" id="UP000507470"/>
    </source>
</evidence>
<dbReference type="EMBL" id="CACVKT020003742">
    <property type="protein sequence ID" value="CAC5385655.1"/>
    <property type="molecule type" value="Genomic_DNA"/>
</dbReference>
<name>A0A6J8BNY4_MYTCO</name>
<dbReference type="GO" id="GO:0003824">
    <property type="term" value="F:catalytic activity"/>
    <property type="evidence" value="ECO:0007669"/>
    <property type="project" value="InterPro"/>
</dbReference>
<dbReference type="AlphaFoldDB" id="A0A6J8BNY4"/>
<dbReference type="InterPro" id="IPR036691">
    <property type="entry name" value="Endo/exonu/phosph_ase_sf"/>
</dbReference>
<dbReference type="Pfam" id="PF03372">
    <property type="entry name" value="Exo_endo_phos"/>
    <property type="match status" value="1"/>
</dbReference>
<dbReference type="Proteomes" id="UP000507470">
    <property type="component" value="Unassembled WGS sequence"/>
</dbReference>
<dbReference type="InterPro" id="IPR005135">
    <property type="entry name" value="Endo/exonuclease/phosphatase"/>
</dbReference>
<organism evidence="3 4">
    <name type="scientific">Mytilus coruscus</name>
    <name type="common">Sea mussel</name>
    <dbReference type="NCBI Taxonomy" id="42192"/>
    <lineage>
        <taxon>Eukaryota</taxon>
        <taxon>Metazoa</taxon>
        <taxon>Spiralia</taxon>
        <taxon>Lophotrochozoa</taxon>
        <taxon>Mollusca</taxon>
        <taxon>Bivalvia</taxon>
        <taxon>Autobranchia</taxon>
        <taxon>Pteriomorphia</taxon>
        <taxon>Mytilida</taxon>
        <taxon>Mytiloidea</taxon>
        <taxon>Mytilidae</taxon>
        <taxon>Mytilinae</taxon>
        <taxon>Mytilus</taxon>
    </lineage>
</organism>
<evidence type="ECO:0000259" key="2">
    <source>
        <dbReference type="Pfam" id="PF03372"/>
    </source>
</evidence>
<gene>
    <name evidence="3" type="ORF">MCOR_21167</name>
</gene>
<proteinExistence type="predicted"/>
<dbReference type="SUPFAM" id="SSF56219">
    <property type="entry name" value="DNase I-like"/>
    <property type="match status" value="1"/>
</dbReference>
<feature type="domain" description="Endonuclease/exonuclease/phosphatase" evidence="2">
    <location>
        <begin position="111"/>
        <end position="210"/>
    </location>
</feature>